<sequence length="80" mass="8176">MVFRTDLRRGFPVNDIMQSPVSVLVAGVSPSQATVDRSSCHPGPSVASGPSVALSGIPLPSKRAGGHRQGILGGRGLRAT</sequence>
<organism evidence="2 3">
    <name type="scientific">Methylocella tundrae</name>
    <dbReference type="NCBI Taxonomy" id="227605"/>
    <lineage>
        <taxon>Bacteria</taxon>
        <taxon>Pseudomonadati</taxon>
        <taxon>Pseudomonadota</taxon>
        <taxon>Alphaproteobacteria</taxon>
        <taxon>Hyphomicrobiales</taxon>
        <taxon>Beijerinckiaceae</taxon>
        <taxon>Methylocella</taxon>
    </lineage>
</organism>
<dbReference type="AlphaFoldDB" id="A0A8B6MCC7"/>
<keyword evidence="3" id="KW-1185">Reference proteome</keyword>
<reference evidence="2 3" key="1">
    <citation type="submission" date="2019-05" db="EMBL/GenBank/DDBJ databases">
        <authorList>
            <person name="Farhan Ul Haque M."/>
        </authorList>
    </citation>
    <scope>NUCLEOTIDE SEQUENCE [LARGE SCALE GENOMIC DNA]</scope>
    <source>
        <strain evidence="2">2</strain>
    </source>
</reference>
<evidence type="ECO:0000313" key="2">
    <source>
        <dbReference type="EMBL" id="VTZ52683.1"/>
    </source>
</evidence>
<evidence type="ECO:0000313" key="3">
    <source>
        <dbReference type="Proteomes" id="UP000485880"/>
    </source>
</evidence>
<dbReference type="EMBL" id="CABFMQ020000162">
    <property type="protein sequence ID" value="VTZ52683.1"/>
    <property type="molecule type" value="Genomic_DNA"/>
</dbReference>
<dbReference type="Proteomes" id="UP000485880">
    <property type="component" value="Unassembled WGS sequence"/>
</dbReference>
<feature type="region of interest" description="Disordered" evidence="1">
    <location>
        <begin position="33"/>
        <end position="80"/>
    </location>
</feature>
<protein>
    <submittedName>
        <fullName evidence="2">Uncharacterized protein</fullName>
    </submittedName>
</protein>
<name>A0A8B6MCC7_METTU</name>
<proteinExistence type="predicted"/>
<evidence type="ECO:0000256" key="1">
    <source>
        <dbReference type="SAM" id="MobiDB-lite"/>
    </source>
</evidence>
<feature type="compositionally biased region" description="Gly residues" evidence="1">
    <location>
        <begin position="67"/>
        <end position="80"/>
    </location>
</feature>
<comment type="caution">
    <text evidence="2">The sequence shown here is derived from an EMBL/GenBank/DDBJ whole genome shotgun (WGS) entry which is preliminary data.</text>
</comment>
<accession>A0A8B6MCC7</accession>
<gene>
    <name evidence="2" type="ORF">MPC4_980001</name>
</gene>